<keyword evidence="7" id="KW-0378">Hydrolase</keyword>
<accession>A0AAD3CLR2</accession>
<keyword evidence="2 4" id="KW-0067">ATP-binding</keyword>
<dbReference type="GO" id="GO:0000724">
    <property type="term" value="P:double-strand break repair via homologous recombination"/>
    <property type="evidence" value="ECO:0007669"/>
    <property type="project" value="TreeGrafter"/>
</dbReference>
<dbReference type="Pfam" id="PF00493">
    <property type="entry name" value="MCM"/>
    <property type="match status" value="1"/>
</dbReference>
<keyword evidence="3 4" id="KW-0238">DNA-binding</keyword>
<reference evidence="7 8" key="1">
    <citation type="journal article" date="2021" name="Sci. Rep.">
        <title>The genome of the diatom Chaetoceros tenuissimus carries an ancient integrated fragment of an extant virus.</title>
        <authorList>
            <person name="Hongo Y."/>
            <person name="Kimura K."/>
            <person name="Takaki Y."/>
            <person name="Yoshida Y."/>
            <person name="Baba S."/>
            <person name="Kobayashi G."/>
            <person name="Nagasaki K."/>
            <person name="Hano T."/>
            <person name="Tomaru Y."/>
        </authorList>
    </citation>
    <scope>NUCLEOTIDE SEQUENCE [LARGE SCALE GENOMIC DNA]</scope>
    <source>
        <strain evidence="7 8">NIES-3715</strain>
    </source>
</reference>
<evidence type="ECO:0000256" key="5">
    <source>
        <dbReference type="SAM" id="MobiDB-lite"/>
    </source>
</evidence>
<protein>
    <submittedName>
        <fullName evidence="7">DNA helicase MCM9</fullName>
    </submittedName>
</protein>
<dbReference type="InterPro" id="IPR003593">
    <property type="entry name" value="AAA+_ATPase"/>
</dbReference>
<dbReference type="GO" id="GO:0017116">
    <property type="term" value="F:single-stranded DNA helicase activity"/>
    <property type="evidence" value="ECO:0007669"/>
    <property type="project" value="TreeGrafter"/>
</dbReference>
<dbReference type="GO" id="GO:0042555">
    <property type="term" value="C:MCM complex"/>
    <property type="evidence" value="ECO:0007669"/>
    <property type="project" value="TreeGrafter"/>
</dbReference>
<evidence type="ECO:0000259" key="6">
    <source>
        <dbReference type="PROSITE" id="PS50051"/>
    </source>
</evidence>
<feature type="compositionally biased region" description="Polar residues" evidence="5">
    <location>
        <begin position="367"/>
        <end position="378"/>
    </location>
</feature>
<comment type="caution">
    <text evidence="7">The sequence shown here is derived from an EMBL/GenBank/DDBJ whole genome shotgun (WGS) entry which is preliminary data.</text>
</comment>
<feature type="region of interest" description="Disordered" evidence="5">
    <location>
        <begin position="481"/>
        <end position="520"/>
    </location>
</feature>
<feature type="region of interest" description="Disordered" evidence="5">
    <location>
        <begin position="355"/>
        <end position="378"/>
    </location>
</feature>
<dbReference type="PANTHER" id="PTHR11630:SF48">
    <property type="entry name" value="DNA HELICASE MCM9"/>
    <property type="match status" value="1"/>
</dbReference>
<feature type="compositionally biased region" description="Polar residues" evidence="5">
    <location>
        <begin position="488"/>
        <end position="509"/>
    </location>
</feature>
<evidence type="ECO:0000256" key="1">
    <source>
        <dbReference type="ARBA" id="ARBA00022741"/>
    </source>
</evidence>
<comment type="similarity">
    <text evidence="4">Belongs to the MCM family.</text>
</comment>
<evidence type="ECO:0000256" key="4">
    <source>
        <dbReference type="RuleBase" id="RU004070"/>
    </source>
</evidence>
<dbReference type="SMART" id="SM00382">
    <property type="entry name" value="AAA"/>
    <property type="match status" value="1"/>
</dbReference>
<dbReference type="GO" id="GO:0016787">
    <property type="term" value="F:hydrolase activity"/>
    <property type="evidence" value="ECO:0007669"/>
    <property type="project" value="UniProtKB-KW"/>
</dbReference>
<proteinExistence type="inferred from homology"/>
<dbReference type="Pfam" id="PF17207">
    <property type="entry name" value="MCM_OB"/>
    <property type="match status" value="1"/>
</dbReference>
<dbReference type="PROSITE" id="PS50051">
    <property type="entry name" value="MCM_2"/>
    <property type="match status" value="1"/>
</dbReference>
<dbReference type="SUPFAM" id="SSF52540">
    <property type="entry name" value="P-loop containing nucleoside triphosphate hydrolases"/>
    <property type="match status" value="1"/>
</dbReference>
<dbReference type="GO" id="GO:0003697">
    <property type="term" value="F:single-stranded DNA binding"/>
    <property type="evidence" value="ECO:0007669"/>
    <property type="project" value="TreeGrafter"/>
</dbReference>
<dbReference type="SUPFAM" id="SSF50249">
    <property type="entry name" value="Nucleic acid-binding proteins"/>
    <property type="match status" value="1"/>
</dbReference>
<dbReference type="Gene3D" id="2.40.50.140">
    <property type="entry name" value="Nucleic acid-binding proteins"/>
    <property type="match status" value="1"/>
</dbReference>
<dbReference type="GO" id="GO:0005634">
    <property type="term" value="C:nucleus"/>
    <property type="evidence" value="ECO:0007669"/>
    <property type="project" value="UniProtKB-SubCell"/>
</dbReference>
<sequence>MLLHPNHRMEEAWDPQRLLSSDYKALGPPRKVTEAFENHLLTSSKCLASIVDILFLETGATGCHDYSLQFDMHDFLQADPILGNLLLRYPANLLPLLEESIISAQKSIIGRIDEFYKLYNKDHENQSRQMKSTAKIKGIQGTRVHARLVNLPPHSSNHKPSLATLSSSDVGKILQLSGTVTRTSTVQMYESERAYQCKQTKSKKKPSGCGATFAIKADLQQSNNALMHPVKCPTPGCHGKEFEVIQEGNTGDASFSNGKKYRSDYQEIRVQESIAFNSSKKNQRMGGVIPKALLIKLQHDLVDKCQPGDDVVVVGTLMSHWEPLSVQSEVSIGMVMLAHSICVVSNGAGGSDENSGAWDGIFDSDQNDTGSGDNNDNIQSKVGLVKEEIVKEFDQFWKMDAHMKNPIMARNYICKAICPTLYGLSLVKLALLLTLIGGSGEHNHVSDALKTQDEVSSGSHRNIEIEVDDDLDAPVQFDLDNDFDESQTEGQNSTIFHQSPKSQTPQNSTEKAKGALKTRRREQSHILLVGDPGCGKSQILRYAAALCPRSVFTNGSGTSSAGLTCAAVQEKNTGQWVLEAGALVLADRGVCAIDEFACIKPTDRTSIHEAMEQQTLSVAKAGIVCKLNCRTSVVAVCNAKGGYYDNDKPFTVNVGIEPPLLSRFDLVFKLIDGSDAVKDDNVATFLLNRAIQGAGYDCKKTSNSFGTMTAWNMDKLRAYIATVKSRFHPSISQSASMLLERHYSECRMSEYIEVQVTVRLLESLIRLSQAHARLMYRNVVELDDAVAVILLMECSVASTSPSSAFNPLFKDPATTVFQDEEGEADIEFLSEKKKLLEKYNMGEFITKEEHEIIRRHGSDGVYMGNEPTWDSMEAKQANNYSVPTFPSQGPTDYYEQDFVTTQDHYGRYTQQKATPSPSSTVRYDNVTEQDLDDTRKPKRRRNVD</sequence>
<dbReference type="Gene3D" id="3.40.50.300">
    <property type="entry name" value="P-loop containing nucleotide triphosphate hydrolases"/>
    <property type="match status" value="1"/>
</dbReference>
<gene>
    <name evidence="7" type="ORF">CTEN210_04369</name>
</gene>
<feature type="region of interest" description="Disordered" evidence="5">
    <location>
        <begin position="906"/>
        <end position="944"/>
    </location>
</feature>
<dbReference type="InterPro" id="IPR033762">
    <property type="entry name" value="MCM_OB"/>
</dbReference>
<dbReference type="SMART" id="SM00350">
    <property type="entry name" value="MCM"/>
    <property type="match status" value="1"/>
</dbReference>
<dbReference type="Proteomes" id="UP001054902">
    <property type="component" value="Unassembled WGS sequence"/>
</dbReference>
<keyword evidence="1 4" id="KW-0547">Nucleotide-binding</keyword>
<dbReference type="EMBL" id="BLLK01000025">
    <property type="protein sequence ID" value="GFH47893.1"/>
    <property type="molecule type" value="Genomic_DNA"/>
</dbReference>
<keyword evidence="8" id="KW-1185">Reference proteome</keyword>
<name>A0AAD3CLR2_9STRA</name>
<feature type="domain" description="MCM C-terminal AAA(+) ATPase" evidence="6">
    <location>
        <begin position="409"/>
        <end position="686"/>
    </location>
</feature>
<feature type="compositionally biased region" description="Polar residues" evidence="5">
    <location>
        <begin position="906"/>
        <end position="928"/>
    </location>
</feature>
<dbReference type="InterPro" id="IPR041562">
    <property type="entry name" value="MCM_lid"/>
</dbReference>
<dbReference type="GO" id="GO:0005524">
    <property type="term" value="F:ATP binding"/>
    <property type="evidence" value="ECO:0007669"/>
    <property type="project" value="UniProtKB-KW"/>
</dbReference>
<dbReference type="PANTHER" id="PTHR11630">
    <property type="entry name" value="DNA REPLICATION LICENSING FACTOR MCM FAMILY MEMBER"/>
    <property type="match status" value="1"/>
</dbReference>
<dbReference type="AlphaFoldDB" id="A0AAD3CLR2"/>
<dbReference type="Gene3D" id="2.20.28.10">
    <property type="match status" value="1"/>
</dbReference>
<dbReference type="InterPro" id="IPR001208">
    <property type="entry name" value="MCM_dom"/>
</dbReference>
<dbReference type="InterPro" id="IPR031327">
    <property type="entry name" value="MCM"/>
</dbReference>
<dbReference type="InterPro" id="IPR027417">
    <property type="entry name" value="P-loop_NTPase"/>
</dbReference>
<organism evidence="7 8">
    <name type="scientific">Chaetoceros tenuissimus</name>
    <dbReference type="NCBI Taxonomy" id="426638"/>
    <lineage>
        <taxon>Eukaryota</taxon>
        <taxon>Sar</taxon>
        <taxon>Stramenopiles</taxon>
        <taxon>Ochrophyta</taxon>
        <taxon>Bacillariophyta</taxon>
        <taxon>Coscinodiscophyceae</taxon>
        <taxon>Chaetocerotophycidae</taxon>
        <taxon>Chaetocerotales</taxon>
        <taxon>Chaetocerotaceae</taxon>
        <taxon>Chaetoceros</taxon>
    </lineage>
</organism>
<dbReference type="PRINTS" id="PR01657">
    <property type="entry name" value="MCMFAMILY"/>
</dbReference>
<evidence type="ECO:0000313" key="7">
    <source>
        <dbReference type="EMBL" id="GFH47893.1"/>
    </source>
</evidence>
<dbReference type="Pfam" id="PF17855">
    <property type="entry name" value="MCM_lid"/>
    <property type="match status" value="1"/>
</dbReference>
<evidence type="ECO:0000313" key="8">
    <source>
        <dbReference type="Proteomes" id="UP001054902"/>
    </source>
</evidence>
<keyword evidence="7" id="KW-0347">Helicase</keyword>
<evidence type="ECO:0000256" key="3">
    <source>
        <dbReference type="ARBA" id="ARBA00023125"/>
    </source>
</evidence>
<evidence type="ECO:0000256" key="2">
    <source>
        <dbReference type="ARBA" id="ARBA00022840"/>
    </source>
</evidence>
<dbReference type="InterPro" id="IPR012340">
    <property type="entry name" value="NA-bd_OB-fold"/>
</dbReference>